<dbReference type="OrthoDB" id="8845488at2"/>
<protein>
    <submittedName>
        <fullName evidence="2">FAD-binding protein</fullName>
    </submittedName>
</protein>
<dbReference type="GO" id="GO:0016491">
    <property type="term" value="F:oxidoreductase activity"/>
    <property type="evidence" value="ECO:0007669"/>
    <property type="project" value="InterPro"/>
</dbReference>
<dbReference type="Pfam" id="PF01593">
    <property type="entry name" value="Amino_oxidase"/>
    <property type="match status" value="1"/>
</dbReference>
<dbReference type="InterPro" id="IPR050464">
    <property type="entry name" value="Zeta_carotene_desat/Oxidored"/>
</dbReference>
<sequence length="578" mass="65139">MSPKVVILGGGVAGMSAAHELIERGFAVEVYEKKLDYVGGKARSVNVPGSASGGRLPLPGEHGFRFFPGFYRHITDTMKRIPFKNPKTGKANKRGVFDNLVQSNKMMMARFDQAPIIALSKFPTSLADLEVIYDDIFKTHTGLKPGESKLMAHKLWQLMTSCKTRRLDDYESIGWWEFTEADDHSDAYKALFVNGLTRTLVAAKARKASTKTGGDILIQLVFDLLNPEIQVDRVLNGPTNDVWLNPWYDYLVQKGVYYEKGQETVEFLCDKKTITGVVVEDAEGNRKTVQGDYYISAMPVEAMAPLVNENMLYKDACLDNIRTLANNVDWMNGIQFYLSDQVDIIDGHIICVDTPWALTAISQLQFWGDFEVSGYGDGTVKTVLSVDVSDWETPGILYGKTAQQCTFAEIKDEVWAQLKKSFNVEGKVLLHDERLVTYYIDSDIVEKNGIAVQNTEKLLVNLTNTWDLRPNAYTEIPNLFLASDYVKTFTDLASMEGANEAARRAVNNIIKRSGSNAPLCTLWDLHEPFLLLPFRWFDKIRYRKGLKWHSDVPKTVQTVATANAIFQKMKVVVKRPFL</sequence>
<dbReference type="Proteomes" id="UP000253383">
    <property type="component" value="Unassembled WGS sequence"/>
</dbReference>
<reference evidence="2 3" key="1">
    <citation type="submission" date="2018-07" db="EMBL/GenBank/DDBJ databases">
        <title>Genome analysis of Larkinella rosea.</title>
        <authorList>
            <person name="Zhou Z."/>
            <person name="Wang G."/>
        </authorList>
    </citation>
    <scope>NUCLEOTIDE SEQUENCE [LARGE SCALE GENOMIC DNA]</scope>
    <source>
        <strain evidence="3">zzj9</strain>
    </source>
</reference>
<name>A0A368JQ62_9BACT</name>
<keyword evidence="3" id="KW-1185">Reference proteome</keyword>
<feature type="domain" description="Amine oxidase" evidence="1">
    <location>
        <begin position="276"/>
        <end position="510"/>
    </location>
</feature>
<dbReference type="AlphaFoldDB" id="A0A368JQ62"/>
<comment type="caution">
    <text evidence="2">The sequence shown here is derived from an EMBL/GenBank/DDBJ whole genome shotgun (WGS) entry which is preliminary data.</text>
</comment>
<proteinExistence type="predicted"/>
<dbReference type="PANTHER" id="PTHR42923">
    <property type="entry name" value="PROTOPORPHYRINOGEN OXIDASE"/>
    <property type="match status" value="1"/>
</dbReference>
<dbReference type="EMBL" id="QOWE01000007">
    <property type="protein sequence ID" value="RCR69612.1"/>
    <property type="molecule type" value="Genomic_DNA"/>
</dbReference>
<dbReference type="Pfam" id="PF13450">
    <property type="entry name" value="NAD_binding_8"/>
    <property type="match status" value="1"/>
</dbReference>
<dbReference type="SUPFAM" id="SSF51905">
    <property type="entry name" value="FAD/NAD(P)-binding domain"/>
    <property type="match status" value="1"/>
</dbReference>
<evidence type="ECO:0000313" key="3">
    <source>
        <dbReference type="Proteomes" id="UP000253383"/>
    </source>
</evidence>
<dbReference type="PANTHER" id="PTHR42923:SF46">
    <property type="entry name" value="AMINE OXIDASE"/>
    <property type="match status" value="1"/>
</dbReference>
<evidence type="ECO:0000259" key="1">
    <source>
        <dbReference type="Pfam" id="PF01593"/>
    </source>
</evidence>
<organism evidence="2 3">
    <name type="scientific">Larkinella punicea</name>
    <dbReference type="NCBI Taxonomy" id="2315727"/>
    <lineage>
        <taxon>Bacteria</taxon>
        <taxon>Pseudomonadati</taxon>
        <taxon>Bacteroidota</taxon>
        <taxon>Cytophagia</taxon>
        <taxon>Cytophagales</taxon>
        <taxon>Spirosomataceae</taxon>
        <taxon>Larkinella</taxon>
    </lineage>
</organism>
<evidence type="ECO:0000313" key="2">
    <source>
        <dbReference type="EMBL" id="RCR69612.1"/>
    </source>
</evidence>
<accession>A0A368JQ62</accession>
<dbReference type="Gene3D" id="3.50.50.60">
    <property type="entry name" value="FAD/NAD(P)-binding domain"/>
    <property type="match status" value="1"/>
</dbReference>
<dbReference type="RefSeq" id="WP_114405806.1">
    <property type="nucleotide sequence ID" value="NZ_QOWE01000007.1"/>
</dbReference>
<gene>
    <name evidence="2" type="ORF">DUE52_09695</name>
</gene>
<dbReference type="InterPro" id="IPR036188">
    <property type="entry name" value="FAD/NAD-bd_sf"/>
</dbReference>
<dbReference type="InterPro" id="IPR002937">
    <property type="entry name" value="Amino_oxidase"/>
</dbReference>